<feature type="compositionally biased region" description="Basic residues" evidence="1">
    <location>
        <begin position="23"/>
        <end position="33"/>
    </location>
</feature>
<keyword evidence="3" id="KW-1185">Reference proteome</keyword>
<reference evidence="2" key="1">
    <citation type="journal article" date="2022" name="Int. J. Mol. Sci.">
        <title>Draft Genome of Tanacetum Coccineum: Genomic Comparison of Closely Related Tanacetum-Family Plants.</title>
        <authorList>
            <person name="Yamashiro T."/>
            <person name="Shiraishi A."/>
            <person name="Nakayama K."/>
            <person name="Satake H."/>
        </authorList>
    </citation>
    <scope>NUCLEOTIDE SEQUENCE</scope>
</reference>
<feature type="region of interest" description="Disordered" evidence="1">
    <location>
        <begin position="23"/>
        <end position="46"/>
    </location>
</feature>
<reference evidence="2" key="2">
    <citation type="submission" date="2022-01" db="EMBL/GenBank/DDBJ databases">
        <authorList>
            <person name="Yamashiro T."/>
            <person name="Shiraishi A."/>
            <person name="Satake H."/>
            <person name="Nakayama K."/>
        </authorList>
    </citation>
    <scope>NUCLEOTIDE SEQUENCE</scope>
</reference>
<organism evidence="2 3">
    <name type="scientific">Tanacetum coccineum</name>
    <dbReference type="NCBI Taxonomy" id="301880"/>
    <lineage>
        <taxon>Eukaryota</taxon>
        <taxon>Viridiplantae</taxon>
        <taxon>Streptophyta</taxon>
        <taxon>Embryophyta</taxon>
        <taxon>Tracheophyta</taxon>
        <taxon>Spermatophyta</taxon>
        <taxon>Magnoliopsida</taxon>
        <taxon>eudicotyledons</taxon>
        <taxon>Gunneridae</taxon>
        <taxon>Pentapetalae</taxon>
        <taxon>asterids</taxon>
        <taxon>campanulids</taxon>
        <taxon>Asterales</taxon>
        <taxon>Asteraceae</taxon>
        <taxon>Asteroideae</taxon>
        <taxon>Anthemideae</taxon>
        <taxon>Anthemidinae</taxon>
        <taxon>Tanacetum</taxon>
    </lineage>
</organism>
<dbReference type="Proteomes" id="UP001151760">
    <property type="component" value="Unassembled WGS sequence"/>
</dbReference>
<comment type="caution">
    <text evidence="2">The sequence shown here is derived from an EMBL/GenBank/DDBJ whole genome shotgun (WGS) entry which is preliminary data.</text>
</comment>
<gene>
    <name evidence="2" type="ORF">Tco_0892041</name>
</gene>
<dbReference type="EMBL" id="BQNB010013943">
    <property type="protein sequence ID" value="GJT22104.1"/>
    <property type="molecule type" value="Genomic_DNA"/>
</dbReference>
<evidence type="ECO:0000313" key="3">
    <source>
        <dbReference type="Proteomes" id="UP001151760"/>
    </source>
</evidence>
<proteinExistence type="predicted"/>
<evidence type="ECO:0000256" key="1">
    <source>
        <dbReference type="SAM" id="MobiDB-lite"/>
    </source>
</evidence>
<sequence>MGFKMIIFSYYLRFKMENKRKIIRSKKNGKGKRPGKDGNKISDAGRQGPKLFQHMVWARDRPSSTKYANNSFGNPISESRYGTIAVHPTDCLWYYVSLKSTGQRILGNPKVLGTLQQRRFVGSVFNQGMETQRPGSICVEAQGILEKVSAELRVGMQPTVDNFIGFFHAINWKNYDRGRQQLLIFNINPAAREDRKCNEESRFPAHVEIHSPAATVLAEYDRTLPHDIVDQVAETIVTNMAARKAEIASSGFQL</sequence>
<protein>
    <submittedName>
        <fullName evidence="2">Uncharacterized protein</fullName>
    </submittedName>
</protein>
<evidence type="ECO:0000313" key="2">
    <source>
        <dbReference type="EMBL" id="GJT22104.1"/>
    </source>
</evidence>
<name>A0ABQ5CAS6_9ASTR</name>
<accession>A0ABQ5CAS6</accession>